<dbReference type="AlphaFoldDB" id="A0AA39XHP8"/>
<comment type="caution">
    <text evidence="1">The sequence shown here is derived from an EMBL/GenBank/DDBJ whole genome shotgun (WGS) entry which is preliminary data.</text>
</comment>
<evidence type="ECO:0000313" key="2">
    <source>
        <dbReference type="Proteomes" id="UP001175000"/>
    </source>
</evidence>
<keyword evidence="2" id="KW-1185">Reference proteome</keyword>
<gene>
    <name evidence="1" type="ORF">B0T14DRAFT_61902</name>
</gene>
<name>A0AA39XHP8_9PEZI</name>
<reference evidence="1" key="1">
    <citation type="submission" date="2023-06" db="EMBL/GenBank/DDBJ databases">
        <title>Genome-scale phylogeny and comparative genomics of the fungal order Sordariales.</title>
        <authorList>
            <consortium name="Lawrence Berkeley National Laboratory"/>
            <person name="Hensen N."/>
            <person name="Bonometti L."/>
            <person name="Westerberg I."/>
            <person name="Brannstrom I.O."/>
            <person name="Guillou S."/>
            <person name="Cros-Aarteil S."/>
            <person name="Calhoun S."/>
            <person name="Haridas S."/>
            <person name="Kuo A."/>
            <person name="Mondo S."/>
            <person name="Pangilinan J."/>
            <person name="Riley R."/>
            <person name="Labutti K."/>
            <person name="Andreopoulos B."/>
            <person name="Lipzen A."/>
            <person name="Chen C."/>
            <person name="Yanf M."/>
            <person name="Daum C."/>
            <person name="Ng V."/>
            <person name="Clum A."/>
            <person name="Steindorff A."/>
            <person name="Ohm R."/>
            <person name="Martin F."/>
            <person name="Silar P."/>
            <person name="Natvig D."/>
            <person name="Lalanne C."/>
            <person name="Gautier V."/>
            <person name="Ament-Velasquez S.L."/>
            <person name="Kruys A."/>
            <person name="Hutchinson M.I."/>
            <person name="Powell A.J."/>
            <person name="Barry K."/>
            <person name="Miller A.N."/>
            <person name="Grigoriev I.V."/>
            <person name="Debuchy R."/>
            <person name="Gladieux P."/>
            <person name="Thoren M.H."/>
            <person name="Johannesson H."/>
        </authorList>
    </citation>
    <scope>NUCLEOTIDE SEQUENCE</scope>
    <source>
        <strain evidence="1">CBS 606.72</strain>
    </source>
</reference>
<dbReference type="Proteomes" id="UP001175000">
    <property type="component" value="Unassembled WGS sequence"/>
</dbReference>
<evidence type="ECO:0000313" key="1">
    <source>
        <dbReference type="EMBL" id="KAK0633300.1"/>
    </source>
</evidence>
<protein>
    <submittedName>
        <fullName evidence="1">Uncharacterized protein</fullName>
    </submittedName>
</protein>
<proteinExistence type="predicted"/>
<dbReference type="EMBL" id="JAULSU010000001">
    <property type="protein sequence ID" value="KAK0633300.1"/>
    <property type="molecule type" value="Genomic_DNA"/>
</dbReference>
<sequence>MRLGWEKWERQQIANCPPEAEPTGFDLQRPLPYDQTHTAHNIRKTQTRTCSQRATYLLLQLTTLLRTLCSPSIFIWMPGPRRRGHRARSRAHHQHRERKRGTQIPSFVCTSWVICTPSSQAIHASISCPPRDARPVEPRFNLWWDAARAVWQIGRALIGCSTFLHGCGATFSCCACCVRAQCGCGQFTHPSRSSTKPKLPLSSAFVPTVCGLVWE</sequence>
<accession>A0AA39XHP8</accession>
<organism evidence="1 2">
    <name type="scientific">Immersiella caudata</name>
    <dbReference type="NCBI Taxonomy" id="314043"/>
    <lineage>
        <taxon>Eukaryota</taxon>
        <taxon>Fungi</taxon>
        <taxon>Dikarya</taxon>
        <taxon>Ascomycota</taxon>
        <taxon>Pezizomycotina</taxon>
        <taxon>Sordariomycetes</taxon>
        <taxon>Sordariomycetidae</taxon>
        <taxon>Sordariales</taxon>
        <taxon>Lasiosphaeriaceae</taxon>
        <taxon>Immersiella</taxon>
    </lineage>
</organism>